<feature type="binding site" evidence="8">
    <location>
        <position position="178"/>
    </location>
    <ligand>
        <name>ATP</name>
        <dbReference type="ChEBI" id="CHEBI:30616"/>
    </ligand>
</feature>
<keyword evidence="6 8" id="KW-0460">Magnesium</keyword>
<gene>
    <name evidence="8 12" type="primary">nadE</name>
    <name evidence="12" type="ORF">MBCUR_09220</name>
</gene>
<dbReference type="PANTHER" id="PTHR23090:SF9">
    <property type="entry name" value="GLUTAMINE-DEPENDENT NAD(+) SYNTHETASE"/>
    <property type="match status" value="1"/>
</dbReference>
<comment type="caution">
    <text evidence="12">The sequence shown here is derived from an EMBL/GenBank/DDBJ whole genome shotgun (WGS) entry which is preliminary data.</text>
</comment>
<dbReference type="STRING" id="49547.MBCUR_09220"/>
<evidence type="ECO:0000256" key="2">
    <source>
        <dbReference type="ARBA" id="ARBA00022598"/>
    </source>
</evidence>
<dbReference type="CDD" id="cd00553">
    <property type="entry name" value="NAD_synthase"/>
    <property type="match status" value="1"/>
</dbReference>
<keyword evidence="13" id="KW-1185">Reference proteome</keyword>
<evidence type="ECO:0000256" key="7">
    <source>
        <dbReference type="ARBA" id="ARBA00023027"/>
    </source>
</evidence>
<comment type="pathway">
    <text evidence="8">Cofactor biosynthesis; NAD(+) biosynthesis; NAD(+) from deamido-NAD(+) (ammonia route): step 1/1.</text>
</comment>
<dbReference type="PANTHER" id="PTHR23090">
    <property type="entry name" value="NH 3 /GLUTAMINE-DEPENDENT NAD + SYNTHETASE"/>
    <property type="match status" value="1"/>
</dbReference>
<evidence type="ECO:0000256" key="4">
    <source>
        <dbReference type="ARBA" id="ARBA00022741"/>
    </source>
</evidence>
<reference evidence="12 13" key="1">
    <citation type="submission" date="2016-04" db="EMBL/GenBank/DDBJ databases">
        <title>Genome sequence of Methanobrevibacter curvatus DSM 11111.</title>
        <authorList>
            <person name="Poehlein A."/>
            <person name="Seedorf H."/>
            <person name="Daniel R."/>
        </authorList>
    </citation>
    <scope>NUCLEOTIDE SEQUENCE [LARGE SCALE GENOMIC DNA]</scope>
    <source>
        <strain evidence="12 13">DSM 11111</strain>
    </source>
</reference>
<dbReference type="EMBL" id="LWMV01000161">
    <property type="protein sequence ID" value="KZX12779.1"/>
    <property type="molecule type" value="Genomic_DNA"/>
</dbReference>
<feature type="binding site" evidence="8">
    <location>
        <position position="41"/>
    </location>
    <ligand>
        <name>Mg(2+)</name>
        <dbReference type="ChEBI" id="CHEBI:18420"/>
    </ligand>
</feature>
<evidence type="ECO:0000256" key="9">
    <source>
        <dbReference type="RuleBase" id="RU003811"/>
    </source>
</evidence>
<feature type="domain" description="NAD/GMP synthase" evidence="11">
    <location>
        <begin position="14"/>
        <end position="247"/>
    </location>
</feature>
<keyword evidence="3 8" id="KW-0479">Metal-binding</keyword>
<comment type="function">
    <text evidence="8">Catalyzes the ATP-dependent amidation of deamido-NAD to form NAD. Uses ammonia as a nitrogen source.</text>
</comment>
<keyword evidence="2 8" id="KW-0436">Ligase</keyword>
<dbReference type="NCBIfam" id="TIGR00552">
    <property type="entry name" value="nadE"/>
    <property type="match status" value="1"/>
</dbReference>
<dbReference type="PATRIC" id="fig|49547.3.peg.991"/>
<evidence type="ECO:0000256" key="1">
    <source>
        <dbReference type="ARBA" id="ARBA00005859"/>
    </source>
</evidence>
<organism evidence="12 13">
    <name type="scientific">Methanobrevibacter curvatus</name>
    <dbReference type="NCBI Taxonomy" id="49547"/>
    <lineage>
        <taxon>Archaea</taxon>
        <taxon>Methanobacteriati</taxon>
        <taxon>Methanobacteriota</taxon>
        <taxon>Methanomada group</taxon>
        <taxon>Methanobacteria</taxon>
        <taxon>Methanobacteriales</taxon>
        <taxon>Methanobacteriaceae</taxon>
        <taxon>Methanobrevibacter</taxon>
    </lineage>
</organism>
<proteinExistence type="inferred from homology"/>
<dbReference type="FunFam" id="3.40.50.620:FF:000106">
    <property type="entry name" value="Glutamine-dependent NAD(+) synthetase"/>
    <property type="match status" value="1"/>
</dbReference>
<protein>
    <recommendedName>
        <fullName evidence="8 10">NH(3)-dependent NAD(+) synthetase</fullName>
        <ecNumber evidence="8 10">6.3.1.5</ecNumber>
    </recommendedName>
</protein>
<feature type="binding site" description="in other chain" evidence="8">
    <location>
        <begin position="274"/>
        <end position="275"/>
    </location>
    <ligand>
        <name>deamido-NAD(+)</name>
        <dbReference type="ChEBI" id="CHEBI:58437"/>
        <note>ligand shared between two neighboring subunits</note>
    </ligand>
</feature>
<dbReference type="EC" id="6.3.1.5" evidence="8 10"/>
<dbReference type="Gene3D" id="3.40.50.620">
    <property type="entry name" value="HUPs"/>
    <property type="match status" value="1"/>
</dbReference>
<keyword evidence="5 8" id="KW-0067">ATP-binding</keyword>
<dbReference type="GO" id="GO:0005524">
    <property type="term" value="F:ATP binding"/>
    <property type="evidence" value="ECO:0007669"/>
    <property type="project" value="UniProtKB-UniRule"/>
</dbReference>
<feature type="binding site" evidence="8">
    <location>
        <begin position="35"/>
        <end position="42"/>
    </location>
    <ligand>
        <name>ATP</name>
        <dbReference type="ChEBI" id="CHEBI:30616"/>
    </ligand>
</feature>
<evidence type="ECO:0000256" key="10">
    <source>
        <dbReference type="RuleBase" id="RU003812"/>
    </source>
</evidence>
<dbReference type="NCBIfam" id="NF010587">
    <property type="entry name" value="PRK13980.1"/>
    <property type="match status" value="1"/>
</dbReference>
<comment type="catalytic activity">
    <reaction evidence="8 10">
        <text>deamido-NAD(+) + NH4(+) + ATP = AMP + diphosphate + NAD(+) + H(+)</text>
        <dbReference type="Rhea" id="RHEA:21188"/>
        <dbReference type="ChEBI" id="CHEBI:15378"/>
        <dbReference type="ChEBI" id="CHEBI:28938"/>
        <dbReference type="ChEBI" id="CHEBI:30616"/>
        <dbReference type="ChEBI" id="CHEBI:33019"/>
        <dbReference type="ChEBI" id="CHEBI:57540"/>
        <dbReference type="ChEBI" id="CHEBI:58437"/>
        <dbReference type="ChEBI" id="CHEBI:456215"/>
        <dbReference type="EC" id="6.3.1.5"/>
    </reaction>
</comment>
<dbReference type="UniPathway" id="UPA00253">
    <property type="reaction ID" value="UER00333"/>
</dbReference>
<dbReference type="RefSeq" id="WP_067090810.1">
    <property type="nucleotide sequence ID" value="NZ_LWMV01000161.1"/>
</dbReference>
<evidence type="ECO:0000256" key="5">
    <source>
        <dbReference type="ARBA" id="ARBA00022840"/>
    </source>
</evidence>
<comment type="subunit">
    <text evidence="8">Homodimer.</text>
</comment>
<comment type="caution">
    <text evidence="8">Lacks conserved residue(s) required for the propagation of feature annotation.</text>
</comment>
<sequence>MFKVSKLDSDKIKKELISFVKDIVKKSNSSGIIIGLSGGIDSSVVAYLLTEALGKDKVFAYHLYSSTTPKEDTDDSRLMAKILDIEYHEIPIDDILNQYLADFNSYSNMDCLKVNKNSHQLSTGNLKARIRMSILYYFASLKNSLVAGTGNRSELLIGYFTKFGDGACDFELIGDVYKSQLKLLARHWNIPEQIFTKPPNAGLWDGQTDEEEIGMTYELLDSLLYYIVDKELNNEDILEKIAVSSDRTNGDRDTEIIDINIVDNVREKIEINKHKIDSPPSPFKGNFSSFLFGE</sequence>
<dbReference type="Pfam" id="PF02540">
    <property type="entry name" value="NAD_synthase"/>
    <property type="match status" value="1"/>
</dbReference>
<dbReference type="GO" id="GO:0008795">
    <property type="term" value="F:NAD+ synthase activity"/>
    <property type="evidence" value="ECO:0007669"/>
    <property type="project" value="UniProtKB-UniRule"/>
</dbReference>
<dbReference type="AlphaFoldDB" id="A0A166B2D8"/>
<keyword evidence="4 8" id="KW-0547">Nucleotide-binding</keyword>
<evidence type="ECO:0000256" key="6">
    <source>
        <dbReference type="ARBA" id="ARBA00022842"/>
    </source>
</evidence>
<dbReference type="InterPro" id="IPR022310">
    <property type="entry name" value="NAD/GMP_synthase"/>
</dbReference>
<dbReference type="Proteomes" id="UP000077245">
    <property type="component" value="Unassembled WGS sequence"/>
</dbReference>
<dbReference type="GO" id="GO:0046872">
    <property type="term" value="F:metal ion binding"/>
    <property type="evidence" value="ECO:0007669"/>
    <property type="project" value="UniProtKB-KW"/>
</dbReference>
<dbReference type="GO" id="GO:0004359">
    <property type="term" value="F:glutaminase activity"/>
    <property type="evidence" value="ECO:0007669"/>
    <property type="project" value="InterPro"/>
</dbReference>
<evidence type="ECO:0000259" key="11">
    <source>
        <dbReference type="Pfam" id="PF02540"/>
    </source>
</evidence>
<evidence type="ECO:0000256" key="3">
    <source>
        <dbReference type="ARBA" id="ARBA00022723"/>
    </source>
</evidence>
<dbReference type="InterPro" id="IPR014729">
    <property type="entry name" value="Rossmann-like_a/b/a_fold"/>
</dbReference>
<name>A0A166B2D8_9EURY</name>
<dbReference type="SUPFAM" id="SSF52402">
    <property type="entry name" value="Adenine nucleotide alpha hydrolases-like"/>
    <property type="match status" value="1"/>
</dbReference>
<evidence type="ECO:0000313" key="13">
    <source>
        <dbReference type="Proteomes" id="UP000077245"/>
    </source>
</evidence>
<dbReference type="GO" id="GO:0009435">
    <property type="term" value="P:NAD+ biosynthetic process"/>
    <property type="evidence" value="ECO:0007669"/>
    <property type="project" value="UniProtKB-UniRule"/>
</dbReference>
<comment type="similarity">
    <text evidence="1 8 9">Belongs to the NAD synthetase family.</text>
</comment>
<feature type="binding site" description="in other chain" evidence="8">
    <location>
        <position position="129"/>
    </location>
    <ligand>
        <name>deamido-NAD(+)</name>
        <dbReference type="ChEBI" id="CHEBI:58437"/>
        <note>ligand shared between two neighboring subunits</note>
    </ligand>
</feature>
<dbReference type="GO" id="GO:0003952">
    <property type="term" value="F:NAD+ synthase (glutamine-hydrolyzing) activity"/>
    <property type="evidence" value="ECO:0007669"/>
    <property type="project" value="InterPro"/>
</dbReference>
<dbReference type="InterPro" id="IPR003694">
    <property type="entry name" value="NAD_synthase"/>
</dbReference>
<dbReference type="HAMAP" id="MF_00193">
    <property type="entry name" value="NadE_ammonia_dep"/>
    <property type="match status" value="1"/>
</dbReference>
<accession>A0A166B2D8</accession>
<dbReference type="OrthoDB" id="39312at2157"/>
<feature type="binding site" evidence="8">
    <location>
        <position position="149"/>
    </location>
    <ligand>
        <name>ATP</name>
        <dbReference type="ChEBI" id="CHEBI:30616"/>
    </ligand>
</feature>
<feature type="binding site" description="in other chain" evidence="8">
    <location>
        <position position="162"/>
    </location>
    <ligand>
        <name>deamido-NAD(+)</name>
        <dbReference type="ChEBI" id="CHEBI:58437"/>
        <note>ligand shared between two neighboring subunits</note>
    </ligand>
</feature>
<feature type="binding site" evidence="8">
    <location>
        <position position="154"/>
    </location>
    <ligand>
        <name>Mg(2+)</name>
        <dbReference type="ChEBI" id="CHEBI:18420"/>
    </ligand>
</feature>
<dbReference type="InterPro" id="IPR022926">
    <property type="entry name" value="NH(3)-dep_NAD(+)_synth"/>
</dbReference>
<evidence type="ECO:0000256" key="8">
    <source>
        <dbReference type="HAMAP-Rule" id="MF_00193"/>
    </source>
</evidence>
<evidence type="ECO:0000313" key="12">
    <source>
        <dbReference type="EMBL" id="KZX12779.1"/>
    </source>
</evidence>
<dbReference type="GO" id="GO:0005737">
    <property type="term" value="C:cytoplasm"/>
    <property type="evidence" value="ECO:0007669"/>
    <property type="project" value="InterPro"/>
</dbReference>
<feature type="binding site" evidence="8">
    <location>
        <position position="169"/>
    </location>
    <ligand>
        <name>deamido-NAD(+)</name>
        <dbReference type="ChEBI" id="CHEBI:58437"/>
        <note>ligand shared between two neighboring subunits</note>
    </ligand>
</feature>
<keyword evidence="7 8" id="KW-0520">NAD</keyword>